<dbReference type="EMBL" id="SNRW01004858">
    <property type="protein sequence ID" value="KAA6386317.1"/>
    <property type="molecule type" value="Genomic_DNA"/>
</dbReference>
<evidence type="ECO:0000313" key="3">
    <source>
        <dbReference type="Proteomes" id="UP000324800"/>
    </source>
</evidence>
<organism evidence="2 3">
    <name type="scientific">Streblomastix strix</name>
    <dbReference type="NCBI Taxonomy" id="222440"/>
    <lineage>
        <taxon>Eukaryota</taxon>
        <taxon>Metamonada</taxon>
        <taxon>Preaxostyla</taxon>
        <taxon>Oxymonadida</taxon>
        <taxon>Streblomastigidae</taxon>
        <taxon>Streblomastix</taxon>
    </lineage>
</organism>
<evidence type="ECO:0000256" key="1">
    <source>
        <dbReference type="SAM" id="MobiDB-lite"/>
    </source>
</evidence>
<sequence>MSQSSYPTQNQFLIQYLPLIHSIHNCGSLSLISEEITLAIFHILDLLSEQAPIQFIQFSLQRIIIPRLQHPEEKDGFKAGCQSKLWESLSDIVEQGGMFGQALANDIIHLINVNGDYTAVAKAPSDDEEEEDDYEDYDQEDEEDEEQEQINPFQQLIKKEEGRINEPQIIFPVDQLQDLREAVLTFLSHSSSFLITNPNSNVRFMGEIHKYLNYVMLDSDNNTSVTLGIIELMLIIVKYQKLVGCGMFNTISQQESKKSDFFTVDEMIEYVDKTLNGWMNKKLRIKALKLKEELDQMSESDQK</sequence>
<evidence type="ECO:0000313" key="2">
    <source>
        <dbReference type="EMBL" id="KAA6386317.1"/>
    </source>
</evidence>
<dbReference type="AlphaFoldDB" id="A0A5J4VUL2"/>
<feature type="region of interest" description="Disordered" evidence="1">
    <location>
        <begin position="122"/>
        <end position="150"/>
    </location>
</feature>
<name>A0A5J4VUL2_9EUKA</name>
<dbReference type="Proteomes" id="UP000324800">
    <property type="component" value="Unassembled WGS sequence"/>
</dbReference>
<feature type="compositionally biased region" description="Acidic residues" evidence="1">
    <location>
        <begin position="126"/>
        <end position="148"/>
    </location>
</feature>
<accession>A0A5J4VUL2</accession>
<comment type="caution">
    <text evidence="2">The sequence shown here is derived from an EMBL/GenBank/DDBJ whole genome shotgun (WGS) entry which is preliminary data.</text>
</comment>
<reference evidence="2 3" key="1">
    <citation type="submission" date="2019-03" db="EMBL/GenBank/DDBJ databases">
        <title>Single cell metagenomics reveals metabolic interactions within the superorganism composed of flagellate Streblomastix strix and complex community of Bacteroidetes bacteria on its surface.</title>
        <authorList>
            <person name="Treitli S.C."/>
            <person name="Kolisko M."/>
            <person name="Husnik F."/>
            <person name="Keeling P."/>
            <person name="Hampl V."/>
        </authorList>
    </citation>
    <scope>NUCLEOTIDE SEQUENCE [LARGE SCALE GENOMIC DNA]</scope>
    <source>
        <strain evidence="2">ST1C</strain>
    </source>
</reference>
<proteinExistence type="predicted"/>
<protein>
    <submittedName>
        <fullName evidence="2">Uncharacterized protein</fullName>
    </submittedName>
</protein>
<gene>
    <name evidence="2" type="ORF">EZS28_018159</name>
</gene>